<dbReference type="InterPro" id="IPR009040">
    <property type="entry name" value="Ferritin-like_diiron"/>
</dbReference>
<keyword evidence="2" id="KW-0813">Transport</keyword>
<dbReference type="PANTHER" id="PTHR43865">
    <property type="entry name" value="RUBRERYTHRIN-RELATED"/>
    <property type="match status" value="1"/>
</dbReference>
<dbReference type="PROSITE" id="PS50905">
    <property type="entry name" value="FERRITIN_LIKE"/>
    <property type="match status" value="1"/>
</dbReference>
<comment type="caution">
    <text evidence="8">The sequence shown here is derived from an EMBL/GenBank/DDBJ whole genome shotgun (WGS) entry which is preliminary data.</text>
</comment>
<evidence type="ECO:0000256" key="5">
    <source>
        <dbReference type="ARBA" id="ARBA00023004"/>
    </source>
</evidence>
<dbReference type="RefSeq" id="WP_380077913.1">
    <property type="nucleotide sequence ID" value="NZ_JBHSGO010000049.1"/>
</dbReference>
<keyword evidence="4" id="KW-0249">Electron transport</keyword>
<sequence length="192" mass="21948">MEKSIKGTKTEQNLLKAFAGESQARNRYTYFSSVAKKEGFEQIAAIFTETAEQERVHAKTFFKYLEGGMLEITAMYPAGIIGTTAENLEAAAGGENEEWSELYPEFAKIAEEEGFRDIANTFKQIAKAEYQHEQRYLKLLDRVKTDTVFKREEAILWQCRHCGYVVEAKQAPAKCPSCKHPQSYFQPMAQNY</sequence>
<feature type="domain" description="Rubredoxin-like" evidence="6">
    <location>
        <begin position="154"/>
        <end position="188"/>
    </location>
</feature>
<feature type="domain" description="Ferritin-like diiron" evidence="7">
    <location>
        <begin position="4"/>
        <end position="147"/>
    </location>
</feature>
<dbReference type="InterPro" id="IPR052364">
    <property type="entry name" value="Rubrerythrin"/>
</dbReference>
<dbReference type="SUPFAM" id="SSF57802">
    <property type="entry name" value="Rubredoxin-like"/>
    <property type="match status" value="1"/>
</dbReference>
<dbReference type="CDD" id="cd00729">
    <property type="entry name" value="rubredoxin_SM"/>
    <property type="match status" value="1"/>
</dbReference>
<protein>
    <submittedName>
        <fullName evidence="8">Rubrerythrin</fullName>
        <ecNumber evidence="8">1.11.1.1</ecNumber>
    </submittedName>
</protein>
<dbReference type="Pfam" id="PF02915">
    <property type="entry name" value="Rubrerythrin"/>
    <property type="match status" value="1"/>
</dbReference>
<dbReference type="Pfam" id="PF21349">
    <property type="entry name" value="RUBY_RBDX"/>
    <property type="match status" value="1"/>
</dbReference>
<keyword evidence="8" id="KW-0575">Peroxidase</keyword>
<evidence type="ECO:0000259" key="6">
    <source>
        <dbReference type="PROSITE" id="PS50903"/>
    </source>
</evidence>
<dbReference type="PROSITE" id="PS50903">
    <property type="entry name" value="RUBREDOXIN_LIKE"/>
    <property type="match status" value="1"/>
</dbReference>
<dbReference type="EMBL" id="JBHSGO010000049">
    <property type="protein sequence ID" value="MFC4665612.1"/>
    <property type="molecule type" value="Genomic_DNA"/>
</dbReference>
<proteinExistence type="predicted"/>
<evidence type="ECO:0000256" key="1">
    <source>
        <dbReference type="ARBA" id="ARBA00001965"/>
    </source>
</evidence>
<keyword evidence="9" id="KW-1185">Reference proteome</keyword>
<name>A0ABV9K6M3_9PORP</name>
<dbReference type="InterPro" id="IPR048574">
    <property type="entry name" value="RUBY_RBDX"/>
</dbReference>
<dbReference type="Gene3D" id="1.20.1260.10">
    <property type="match status" value="1"/>
</dbReference>
<evidence type="ECO:0000313" key="8">
    <source>
        <dbReference type="EMBL" id="MFC4665612.1"/>
    </source>
</evidence>
<keyword evidence="3" id="KW-0479">Metal-binding</keyword>
<evidence type="ECO:0000313" key="9">
    <source>
        <dbReference type="Proteomes" id="UP001596020"/>
    </source>
</evidence>
<dbReference type="Proteomes" id="UP001596020">
    <property type="component" value="Unassembled WGS sequence"/>
</dbReference>
<evidence type="ECO:0000256" key="4">
    <source>
        <dbReference type="ARBA" id="ARBA00022982"/>
    </source>
</evidence>
<keyword evidence="8" id="KW-0560">Oxidoreductase</keyword>
<dbReference type="Gene3D" id="2.20.28.10">
    <property type="match status" value="1"/>
</dbReference>
<keyword evidence="5" id="KW-0408">Iron</keyword>
<dbReference type="GO" id="GO:0016692">
    <property type="term" value="F:NADH peroxidase activity"/>
    <property type="evidence" value="ECO:0007669"/>
    <property type="project" value="UniProtKB-EC"/>
</dbReference>
<gene>
    <name evidence="8" type="primary">rbr</name>
    <name evidence="8" type="ORF">ACFO3G_03130</name>
</gene>
<dbReference type="InterPro" id="IPR003251">
    <property type="entry name" value="Rr_diiron-bd_dom"/>
</dbReference>
<dbReference type="EC" id="1.11.1.1" evidence="8"/>
<dbReference type="CDD" id="cd01041">
    <property type="entry name" value="Rubrerythrin"/>
    <property type="match status" value="1"/>
</dbReference>
<dbReference type="SUPFAM" id="SSF47240">
    <property type="entry name" value="Ferritin-like"/>
    <property type="match status" value="1"/>
</dbReference>
<dbReference type="InterPro" id="IPR024934">
    <property type="entry name" value="Rubredoxin-like_dom"/>
</dbReference>
<accession>A0ABV9K6M3</accession>
<evidence type="ECO:0000256" key="2">
    <source>
        <dbReference type="ARBA" id="ARBA00022448"/>
    </source>
</evidence>
<comment type="cofactor">
    <cofactor evidence="1">
        <name>Fe(3+)</name>
        <dbReference type="ChEBI" id="CHEBI:29034"/>
    </cofactor>
</comment>
<dbReference type="InterPro" id="IPR009078">
    <property type="entry name" value="Ferritin-like_SF"/>
</dbReference>
<reference evidence="9" key="1">
    <citation type="journal article" date="2019" name="Int. J. Syst. Evol. Microbiol.">
        <title>The Global Catalogue of Microorganisms (GCM) 10K type strain sequencing project: providing services to taxonomists for standard genome sequencing and annotation.</title>
        <authorList>
            <consortium name="The Broad Institute Genomics Platform"/>
            <consortium name="The Broad Institute Genome Sequencing Center for Infectious Disease"/>
            <person name="Wu L."/>
            <person name="Ma J."/>
        </authorList>
    </citation>
    <scope>NUCLEOTIDE SEQUENCE [LARGE SCALE GENOMIC DNA]</scope>
    <source>
        <strain evidence="9">CGMCC 4.7357</strain>
    </source>
</reference>
<evidence type="ECO:0000256" key="3">
    <source>
        <dbReference type="ARBA" id="ARBA00022723"/>
    </source>
</evidence>
<dbReference type="InterPro" id="IPR012347">
    <property type="entry name" value="Ferritin-like"/>
</dbReference>
<dbReference type="NCBIfam" id="NF045767">
    <property type="entry name" value="RuberyRbr"/>
    <property type="match status" value="1"/>
</dbReference>
<evidence type="ECO:0000259" key="7">
    <source>
        <dbReference type="PROSITE" id="PS50905"/>
    </source>
</evidence>
<dbReference type="PANTHER" id="PTHR43865:SF1">
    <property type="entry name" value="RUBRERYTHRIN-RELATED"/>
    <property type="match status" value="1"/>
</dbReference>
<organism evidence="8 9">
    <name type="scientific">Falsiporphyromonas endometrii</name>
    <dbReference type="NCBI Taxonomy" id="1387297"/>
    <lineage>
        <taxon>Bacteria</taxon>
        <taxon>Pseudomonadati</taxon>
        <taxon>Bacteroidota</taxon>
        <taxon>Bacteroidia</taxon>
        <taxon>Bacteroidales</taxon>
        <taxon>Porphyromonadaceae</taxon>
        <taxon>Falsiporphyromonas</taxon>
    </lineage>
</organism>